<feature type="domain" description="RING-type" evidence="10">
    <location>
        <begin position="183"/>
        <end position="229"/>
    </location>
</feature>
<evidence type="ECO:0000256" key="6">
    <source>
        <dbReference type="ARBA" id="ARBA00022771"/>
    </source>
</evidence>
<evidence type="ECO:0000313" key="14">
    <source>
        <dbReference type="EMBL" id="CAX42981.1"/>
    </source>
</evidence>
<evidence type="ECO:0000259" key="10">
    <source>
        <dbReference type="PROSITE" id="PS50089"/>
    </source>
</evidence>
<dbReference type="CDD" id="cd20341">
    <property type="entry name" value="BRcat_RBR_RNF14"/>
    <property type="match status" value="1"/>
</dbReference>
<dbReference type="InterPro" id="IPR016135">
    <property type="entry name" value="UBQ-conjugating_enzyme/RWD"/>
</dbReference>
<name>B9WE70_CANDC</name>
<dbReference type="InterPro" id="IPR017907">
    <property type="entry name" value="Znf_RING_CS"/>
</dbReference>
<evidence type="ECO:0000256" key="5">
    <source>
        <dbReference type="ARBA" id="ARBA00022737"/>
    </source>
</evidence>
<dbReference type="Proteomes" id="UP000002605">
    <property type="component" value="Chromosome 3"/>
</dbReference>
<evidence type="ECO:0000256" key="8">
    <source>
        <dbReference type="ARBA" id="ARBA00022833"/>
    </source>
</evidence>
<evidence type="ECO:0000259" key="12">
    <source>
        <dbReference type="PROSITE" id="PS51873"/>
    </source>
</evidence>
<dbReference type="EC" id="2.3.2.31" evidence="2"/>
<evidence type="ECO:0000256" key="2">
    <source>
        <dbReference type="ARBA" id="ARBA00012251"/>
    </source>
</evidence>
<dbReference type="PROSITE" id="PS00518">
    <property type="entry name" value="ZF_RING_1"/>
    <property type="match status" value="1"/>
</dbReference>
<dbReference type="GO" id="GO:0016567">
    <property type="term" value="P:protein ubiquitination"/>
    <property type="evidence" value="ECO:0007669"/>
    <property type="project" value="InterPro"/>
</dbReference>
<dbReference type="AlphaFoldDB" id="B9WE70"/>
<keyword evidence="8" id="KW-0862">Zinc</keyword>
<dbReference type="PANTHER" id="PTHR11685">
    <property type="entry name" value="RBR FAMILY RING FINGER AND IBR DOMAIN-CONTAINING"/>
    <property type="match status" value="1"/>
</dbReference>
<accession>B9WE70</accession>
<dbReference type="Pfam" id="PF05773">
    <property type="entry name" value="RWD"/>
    <property type="match status" value="1"/>
</dbReference>
<dbReference type="GO" id="GO:0008270">
    <property type="term" value="F:zinc ion binding"/>
    <property type="evidence" value="ECO:0007669"/>
    <property type="project" value="UniProtKB-KW"/>
</dbReference>
<evidence type="ECO:0000256" key="9">
    <source>
        <dbReference type="PROSITE-ProRule" id="PRU00175"/>
    </source>
</evidence>
<evidence type="ECO:0000256" key="4">
    <source>
        <dbReference type="ARBA" id="ARBA00022723"/>
    </source>
</evidence>
<reference evidence="14 15" key="1">
    <citation type="journal article" date="2009" name="Genome Res.">
        <title>Comparative genomics of the fungal pathogens Candida dubliniensis and Candida albicans.</title>
        <authorList>
            <person name="Jackson A.P."/>
            <person name="Gamble J.A."/>
            <person name="Yeomans T."/>
            <person name="Moran G.P."/>
            <person name="Saunders D."/>
            <person name="Harris D."/>
            <person name="Aslett M."/>
            <person name="Barrell J.F."/>
            <person name="Butler G."/>
            <person name="Citiulo F."/>
            <person name="Coleman D.C."/>
            <person name="de Groot P.W.J."/>
            <person name="Goodwin T.J."/>
            <person name="Quail M.A."/>
            <person name="McQuillan J."/>
            <person name="Munro C.A."/>
            <person name="Pain A."/>
            <person name="Poulter R.T."/>
            <person name="Rajandream M.A."/>
            <person name="Renauld H."/>
            <person name="Spiering M.J."/>
            <person name="Tivey A."/>
            <person name="Gow N.A.R."/>
            <person name="Barrell B."/>
            <person name="Sullivan D.J."/>
            <person name="Berriman M."/>
        </authorList>
    </citation>
    <scope>NUCLEOTIDE SEQUENCE [LARGE SCALE GENOMIC DNA]</scope>
    <source>
        <strain evidence="15">CD36 / ATCC MYA-646 / CBS 7987 / NCPF 3949 / NRRL Y-17841</strain>
    </source>
</reference>
<dbReference type="CGD" id="CAL0000164332">
    <property type="gene designation" value="Cd36_84750"/>
</dbReference>
<evidence type="ECO:0000256" key="7">
    <source>
        <dbReference type="ARBA" id="ARBA00022786"/>
    </source>
</evidence>
<protein>
    <recommendedName>
        <fullName evidence="2">RBR-type E3 ubiquitin transferase</fullName>
        <ecNumber evidence="2">2.3.2.31</ecNumber>
    </recommendedName>
</protein>
<dbReference type="HOGENOM" id="CLU_021364_2_2_1"/>
<dbReference type="Gene3D" id="3.10.110.10">
    <property type="entry name" value="Ubiquitin Conjugating Enzyme"/>
    <property type="match status" value="1"/>
</dbReference>
<keyword evidence="7" id="KW-0833">Ubl conjugation pathway</keyword>
<dbReference type="InterPro" id="IPR006575">
    <property type="entry name" value="RWD_dom"/>
</dbReference>
<comment type="catalytic activity">
    <reaction evidence="1">
        <text>[E2 ubiquitin-conjugating enzyme]-S-ubiquitinyl-L-cysteine + [acceptor protein]-L-lysine = [E2 ubiquitin-conjugating enzyme]-L-cysteine + [acceptor protein]-N(6)-ubiquitinyl-L-lysine.</text>
        <dbReference type="EC" id="2.3.2.31"/>
    </reaction>
</comment>
<dbReference type="OrthoDB" id="1431934at2759"/>
<dbReference type="VEuPathDB" id="FungiDB:CD36_84750"/>
<dbReference type="SUPFAM" id="SSF57850">
    <property type="entry name" value="RING/U-box"/>
    <property type="match status" value="3"/>
</dbReference>
<evidence type="ECO:0000256" key="1">
    <source>
        <dbReference type="ARBA" id="ARBA00001798"/>
    </source>
</evidence>
<dbReference type="PROSITE" id="PS51873">
    <property type="entry name" value="TRIAD"/>
    <property type="match status" value="1"/>
</dbReference>
<keyword evidence="15" id="KW-1185">Reference proteome</keyword>
<proteinExistence type="predicted"/>
<dbReference type="KEGG" id="cdu:CD36_84750"/>
<dbReference type="GO" id="GO:0061630">
    <property type="term" value="F:ubiquitin protein ligase activity"/>
    <property type="evidence" value="ECO:0007669"/>
    <property type="project" value="UniProtKB-EC"/>
</dbReference>
<dbReference type="SMART" id="SM00591">
    <property type="entry name" value="RWD"/>
    <property type="match status" value="1"/>
</dbReference>
<dbReference type="PROSITE" id="PS50908">
    <property type="entry name" value="RWD"/>
    <property type="match status" value="1"/>
</dbReference>
<feature type="domain" description="RWD" evidence="11">
    <location>
        <begin position="22"/>
        <end position="144"/>
    </location>
</feature>
<dbReference type="RefSeq" id="XP_002419387.1">
    <property type="nucleotide sequence ID" value="XM_002419342.1"/>
</dbReference>
<keyword evidence="4" id="KW-0479">Metal-binding</keyword>
<keyword evidence="6 9" id="KW-0863">Zinc-finger</keyword>
<dbReference type="Pfam" id="PF01485">
    <property type="entry name" value="IBR"/>
    <property type="match status" value="2"/>
</dbReference>
<evidence type="ECO:0000256" key="3">
    <source>
        <dbReference type="ARBA" id="ARBA00022679"/>
    </source>
</evidence>
<organism evidence="14 15">
    <name type="scientific">Candida dubliniensis (strain CD36 / ATCC MYA-646 / CBS 7987 / NCPF 3949 / NRRL Y-17841)</name>
    <name type="common">Yeast</name>
    <dbReference type="NCBI Taxonomy" id="573826"/>
    <lineage>
        <taxon>Eukaryota</taxon>
        <taxon>Fungi</taxon>
        <taxon>Dikarya</taxon>
        <taxon>Ascomycota</taxon>
        <taxon>Saccharomycotina</taxon>
        <taxon>Pichiomycetes</taxon>
        <taxon>Debaryomycetaceae</taxon>
        <taxon>Candida/Lodderomyces clade</taxon>
        <taxon>Candida</taxon>
    </lineage>
</organism>
<evidence type="ECO:0000313" key="13">
    <source>
        <dbReference type="CGD" id="CAL0000164332"/>
    </source>
</evidence>
<dbReference type="InterPro" id="IPR001841">
    <property type="entry name" value="Znf_RING"/>
</dbReference>
<evidence type="ECO:0000313" key="15">
    <source>
        <dbReference type="Proteomes" id="UP000002605"/>
    </source>
</evidence>
<sequence length="483" mass="55889">MNSGDETTTDDFAEFSDDLRAQELQSCRYIYPDCEIDLSSLSGTVNIKVKSDKDITIHLLEKTSEGTRHIATSTISNLSPIVLSFQLNSDYPFEAPPEIKVACAWIATSKIDMLTNSLYNIWKEYKDQVLFNLIDHLQDQVQNHLDELIPTPLDIFDMEEYYNLVDFNIQAEIEEFNLQTYTCDICQKARSGVNCTKFDECGHVFCNNCLAEYFESCIESGDIDKVHCPDFECTKKYLDKKKKFMELETWMYNDKKVKDMLNQVLIPSTPLTMLTKILSNPSLVDRYYSLFKKNQYEWIGNLLPNRLVKCPRIGCEEVIFREDIDEKLVVCPKCKYAFCNDCRKSYHARFKLCSKIDESGKYSGIPIEDLETYPLLPPDSYDKKTMNAKYGRKRIARAIEEYQMDQLFQQMLRERKTVVQCPGCSVATEKSEGCNKMKCSLCKTDFCFNCGSKIENNHDHFVDPSSPCYKLLFFGMPGTEDIY</sequence>
<dbReference type="InterPro" id="IPR031127">
    <property type="entry name" value="E3_UB_ligase_RBR"/>
</dbReference>
<dbReference type="eggNOG" id="KOG1814">
    <property type="taxonomic scope" value="Eukaryota"/>
</dbReference>
<dbReference type="InterPro" id="IPR044066">
    <property type="entry name" value="TRIAD_supradom"/>
</dbReference>
<dbReference type="InterPro" id="IPR013083">
    <property type="entry name" value="Znf_RING/FYVE/PHD"/>
</dbReference>
<dbReference type="CDD" id="cd23820">
    <property type="entry name" value="RWD_RNF14"/>
    <property type="match status" value="1"/>
</dbReference>
<evidence type="ECO:0000259" key="11">
    <source>
        <dbReference type="PROSITE" id="PS50908"/>
    </source>
</evidence>
<keyword evidence="5" id="KW-0677">Repeat</keyword>
<dbReference type="PROSITE" id="PS50089">
    <property type="entry name" value="ZF_RING_2"/>
    <property type="match status" value="1"/>
</dbReference>
<dbReference type="EMBL" id="FM992690">
    <property type="protein sequence ID" value="CAX42981.1"/>
    <property type="molecule type" value="Genomic_DNA"/>
</dbReference>
<dbReference type="SUPFAM" id="SSF54495">
    <property type="entry name" value="UBC-like"/>
    <property type="match status" value="1"/>
</dbReference>
<dbReference type="GeneID" id="8047212"/>
<dbReference type="Gene3D" id="2.20.25.20">
    <property type="match status" value="1"/>
</dbReference>
<dbReference type="Gene3D" id="3.30.40.10">
    <property type="entry name" value="Zinc/RING finger domain, C3HC4 (zinc finger)"/>
    <property type="match status" value="1"/>
</dbReference>
<dbReference type="InterPro" id="IPR002867">
    <property type="entry name" value="IBR_dom"/>
</dbReference>
<dbReference type="Gene3D" id="1.20.120.1750">
    <property type="match status" value="1"/>
</dbReference>
<feature type="domain" description="RING-type" evidence="12">
    <location>
        <begin position="179"/>
        <end position="472"/>
    </location>
</feature>
<dbReference type="SMART" id="SM00647">
    <property type="entry name" value="IBR"/>
    <property type="match status" value="2"/>
</dbReference>
<gene>
    <name evidence="13" type="ordered locus">Cd36_84750</name>
    <name evidence="14" type="ORF">CD36_84750</name>
</gene>
<keyword evidence="3" id="KW-0808">Transferase</keyword>